<organism evidence="1 2">
    <name type="scientific">Racocetra persica</name>
    <dbReference type="NCBI Taxonomy" id="160502"/>
    <lineage>
        <taxon>Eukaryota</taxon>
        <taxon>Fungi</taxon>
        <taxon>Fungi incertae sedis</taxon>
        <taxon>Mucoromycota</taxon>
        <taxon>Glomeromycotina</taxon>
        <taxon>Glomeromycetes</taxon>
        <taxon>Diversisporales</taxon>
        <taxon>Gigasporaceae</taxon>
        <taxon>Racocetra</taxon>
    </lineage>
</organism>
<evidence type="ECO:0000313" key="2">
    <source>
        <dbReference type="Proteomes" id="UP000789920"/>
    </source>
</evidence>
<proteinExistence type="predicted"/>
<keyword evidence="2" id="KW-1185">Reference proteome</keyword>
<comment type="caution">
    <text evidence="1">The sequence shown here is derived from an EMBL/GenBank/DDBJ whole genome shotgun (WGS) entry which is preliminary data.</text>
</comment>
<name>A0ACA9SNF1_9GLOM</name>
<sequence>IMSSDFGIPTPPATAFESFDGKDQFFLDNPSVSEKDVEKDSSNVDPIDQFILTAPPSVHDNTDGSDEPSTPTSPDPVAQSGSRYLIHNSFLPTFIPQVAAAHQIKIPDSYSLSSCAASVRSSSPCADSSSSSAINDSTKSVDSIASTTSSTTSSKRKRKGIPLRSPNRDDIESDP</sequence>
<evidence type="ECO:0000313" key="1">
    <source>
        <dbReference type="EMBL" id="CAG8843273.1"/>
    </source>
</evidence>
<gene>
    <name evidence="1" type="ORF">RPERSI_LOCUS32688</name>
</gene>
<dbReference type="Proteomes" id="UP000789920">
    <property type="component" value="Unassembled WGS sequence"/>
</dbReference>
<feature type="non-terminal residue" evidence="1">
    <location>
        <position position="175"/>
    </location>
</feature>
<protein>
    <submittedName>
        <fullName evidence="1">17309_t:CDS:1</fullName>
    </submittedName>
</protein>
<dbReference type="EMBL" id="CAJVQC010137648">
    <property type="protein sequence ID" value="CAG8843273.1"/>
    <property type="molecule type" value="Genomic_DNA"/>
</dbReference>
<accession>A0ACA9SNF1</accession>
<reference evidence="1" key="1">
    <citation type="submission" date="2021-06" db="EMBL/GenBank/DDBJ databases">
        <authorList>
            <person name="Kallberg Y."/>
            <person name="Tangrot J."/>
            <person name="Rosling A."/>
        </authorList>
    </citation>
    <scope>NUCLEOTIDE SEQUENCE</scope>
    <source>
        <strain evidence="1">MA461A</strain>
    </source>
</reference>
<feature type="non-terminal residue" evidence="1">
    <location>
        <position position="1"/>
    </location>
</feature>